<proteinExistence type="predicted"/>
<dbReference type="EMBL" id="JABANM010013491">
    <property type="protein sequence ID" value="KAF4734250.1"/>
    <property type="molecule type" value="Genomic_DNA"/>
</dbReference>
<protein>
    <submittedName>
        <fullName evidence="3">Uncharacterized protein</fullName>
    </submittedName>
</protein>
<feature type="region of interest" description="Disordered" evidence="1">
    <location>
        <begin position="51"/>
        <end position="130"/>
    </location>
</feature>
<gene>
    <name evidence="3" type="ORF">FOZ62_018638</name>
    <name evidence="2" type="ORF">FOZ63_020503</name>
</gene>
<reference evidence="4 5" key="1">
    <citation type="submission" date="2020-04" db="EMBL/GenBank/DDBJ databases">
        <title>Perkinsus olseni comparative genomics.</title>
        <authorList>
            <person name="Bogema D.R."/>
        </authorList>
    </citation>
    <scope>NUCLEOTIDE SEQUENCE [LARGE SCALE GENOMIC DNA]</scope>
    <source>
        <strain evidence="3">ATCC PRA-205</strain>
        <strain evidence="2 4">ATCC PRA-207</strain>
    </source>
</reference>
<comment type="caution">
    <text evidence="3">The sequence shown here is derived from an EMBL/GenBank/DDBJ whole genome shotgun (WGS) entry which is preliminary data.</text>
</comment>
<organism evidence="3 5">
    <name type="scientific">Perkinsus olseni</name>
    <name type="common">Perkinsus atlanticus</name>
    <dbReference type="NCBI Taxonomy" id="32597"/>
    <lineage>
        <taxon>Eukaryota</taxon>
        <taxon>Sar</taxon>
        <taxon>Alveolata</taxon>
        <taxon>Perkinsozoa</taxon>
        <taxon>Perkinsea</taxon>
        <taxon>Perkinsida</taxon>
        <taxon>Perkinsidae</taxon>
        <taxon>Perkinsus</taxon>
    </lineage>
</organism>
<sequence>YNSSSIMPLAAATPIKVLPAMLCRAIPSYGTVAITATRGAPIRVFAARGFSSKVGSGSGADKEGGPAAFKGTSHWINGSVKRSQEVPTPPPTEGRAAEASTSVEEELEGRYGVAPPASPEEEQSMISGKG</sequence>
<accession>A0A7J6SQ43</accession>
<name>A0A7J6SQ43_PEROL</name>
<evidence type="ECO:0000313" key="2">
    <source>
        <dbReference type="EMBL" id="KAF4704725.1"/>
    </source>
</evidence>
<feature type="non-terminal residue" evidence="3">
    <location>
        <position position="130"/>
    </location>
</feature>
<evidence type="ECO:0000313" key="3">
    <source>
        <dbReference type="EMBL" id="KAF4734250.1"/>
    </source>
</evidence>
<dbReference type="Proteomes" id="UP000553632">
    <property type="component" value="Unassembled WGS sequence"/>
</dbReference>
<dbReference type="Proteomes" id="UP000574390">
    <property type="component" value="Unassembled WGS sequence"/>
</dbReference>
<dbReference type="EMBL" id="JABANO010034690">
    <property type="protein sequence ID" value="KAF4704725.1"/>
    <property type="molecule type" value="Genomic_DNA"/>
</dbReference>
<dbReference type="AlphaFoldDB" id="A0A7J6SQ43"/>
<evidence type="ECO:0000313" key="5">
    <source>
        <dbReference type="Proteomes" id="UP000574390"/>
    </source>
</evidence>
<evidence type="ECO:0000256" key="1">
    <source>
        <dbReference type="SAM" id="MobiDB-lite"/>
    </source>
</evidence>
<feature type="non-terminal residue" evidence="3">
    <location>
        <position position="1"/>
    </location>
</feature>
<evidence type="ECO:0000313" key="4">
    <source>
        <dbReference type="Proteomes" id="UP000553632"/>
    </source>
</evidence>
<keyword evidence="4" id="KW-1185">Reference proteome</keyword>